<dbReference type="PANTHER" id="PTHR19957:SF38">
    <property type="entry name" value="LD27581P"/>
    <property type="match status" value="1"/>
</dbReference>
<dbReference type="InterPro" id="IPR010989">
    <property type="entry name" value="SNARE"/>
</dbReference>
<name>A0A7H9B974_ZYGMR</name>
<comment type="similarity">
    <text evidence="1 2">Belongs to the syntaxin family.</text>
</comment>
<dbReference type="InterPro" id="IPR006011">
    <property type="entry name" value="Syntaxin_N"/>
</dbReference>
<dbReference type="SUPFAM" id="SSF47661">
    <property type="entry name" value="t-snare proteins"/>
    <property type="match status" value="1"/>
</dbReference>
<protein>
    <recommendedName>
        <fullName evidence="5">t-SNARE coiled-coil homology domain-containing protein</fullName>
    </recommendedName>
</protein>
<dbReference type="GeneID" id="59238729"/>
<dbReference type="Gene3D" id="1.20.58.70">
    <property type="match status" value="1"/>
</dbReference>
<dbReference type="PANTHER" id="PTHR19957">
    <property type="entry name" value="SYNTAXIN"/>
    <property type="match status" value="1"/>
</dbReference>
<dbReference type="OrthoDB" id="364348at2759"/>
<dbReference type="GO" id="GO:0000149">
    <property type="term" value="F:SNARE binding"/>
    <property type="evidence" value="ECO:0007669"/>
    <property type="project" value="TreeGrafter"/>
</dbReference>
<keyword evidence="7" id="KW-1185">Reference proteome</keyword>
<evidence type="ECO:0000256" key="2">
    <source>
        <dbReference type="RuleBase" id="RU003858"/>
    </source>
</evidence>
<proteinExistence type="inferred from homology"/>
<dbReference type="InterPro" id="IPR006012">
    <property type="entry name" value="Syntaxin/epimorphin_CS"/>
</dbReference>
<dbReference type="GO" id="GO:0006886">
    <property type="term" value="P:intracellular protein transport"/>
    <property type="evidence" value="ECO:0007669"/>
    <property type="project" value="InterPro"/>
</dbReference>
<keyword evidence="4" id="KW-0472">Membrane</keyword>
<dbReference type="AlphaFoldDB" id="A0A7H9B974"/>
<dbReference type="KEGG" id="zmk:HG535_0H02530"/>
<dbReference type="GO" id="GO:0005484">
    <property type="term" value="F:SNAP receptor activity"/>
    <property type="evidence" value="ECO:0007669"/>
    <property type="project" value="InterPro"/>
</dbReference>
<sequence length="289" mass="33055">MSITLNDNIDYDEEPREYMDSPEFERLKEDIVGQLFETNGQISTVEQFITSLEKLLKKGNVSAKVVDNIDKKSVAKIRKVGHLIISMNELVHKINGIEESNLDRTQIIAREKIVRDVQYSVQEFQKTQKKYASVIRKINTEARAVLDEAEQNRSALQQEEDAAEGNVTKVQSQRTQSVQYSIHREPLNNEEFAYQANLIRQRDEEISNIEEGITELNEIFKDLGSVVQQQGMLVDNIEANIYTAADNTAMASRELNKALRSQKSANKWCVQLLATLSFMLLMLILIVFI</sequence>
<gene>
    <name evidence="6" type="ORF">HG535_0H02530</name>
</gene>
<keyword evidence="4" id="KW-0812">Transmembrane</keyword>
<evidence type="ECO:0000313" key="6">
    <source>
        <dbReference type="EMBL" id="QLG74926.1"/>
    </source>
</evidence>
<keyword evidence="3" id="KW-0175">Coiled coil</keyword>
<dbReference type="SMART" id="SM00503">
    <property type="entry name" value="SynN"/>
    <property type="match status" value="1"/>
</dbReference>
<evidence type="ECO:0000313" key="7">
    <source>
        <dbReference type="Proteomes" id="UP000509704"/>
    </source>
</evidence>
<dbReference type="EMBL" id="CP058611">
    <property type="protein sequence ID" value="QLG74926.1"/>
    <property type="molecule type" value="Genomic_DNA"/>
</dbReference>
<accession>A0A7H9B974</accession>
<feature type="transmembrane region" description="Helical" evidence="4">
    <location>
        <begin position="268"/>
        <end position="288"/>
    </location>
</feature>
<dbReference type="Pfam" id="PF05739">
    <property type="entry name" value="SNARE"/>
    <property type="match status" value="1"/>
</dbReference>
<dbReference type="CDD" id="cd15840">
    <property type="entry name" value="SNARE_Qa"/>
    <property type="match status" value="1"/>
</dbReference>
<dbReference type="InterPro" id="IPR045242">
    <property type="entry name" value="Syntaxin"/>
</dbReference>
<organism evidence="6 7">
    <name type="scientific">Zygotorulaspora mrakii</name>
    <name type="common">Zygosaccharomyces mrakii</name>
    <dbReference type="NCBI Taxonomy" id="42260"/>
    <lineage>
        <taxon>Eukaryota</taxon>
        <taxon>Fungi</taxon>
        <taxon>Dikarya</taxon>
        <taxon>Ascomycota</taxon>
        <taxon>Saccharomycotina</taxon>
        <taxon>Saccharomycetes</taxon>
        <taxon>Saccharomycetales</taxon>
        <taxon>Saccharomycetaceae</taxon>
        <taxon>Zygotorulaspora</taxon>
    </lineage>
</organism>
<feature type="domain" description="T-SNARE coiled-coil homology" evidence="5">
    <location>
        <begin position="196"/>
        <end position="258"/>
    </location>
</feature>
<dbReference type="PROSITE" id="PS00914">
    <property type="entry name" value="SYNTAXIN"/>
    <property type="match status" value="1"/>
</dbReference>
<evidence type="ECO:0000256" key="1">
    <source>
        <dbReference type="ARBA" id="ARBA00009063"/>
    </source>
</evidence>
<evidence type="ECO:0000256" key="4">
    <source>
        <dbReference type="SAM" id="Phobius"/>
    </source>
</evidence>
<dbReference type="Gene3D" id="1.20.5.110">
    <property type="match status" value="1"/>
</dbReference>
<dbReference type="PROSITE" id="PS50192">
    <property type="entry name" value="T_SNARE"/>
    <property type="match status" value="1"/>
</dbReference>
<dbReference type="Pfam" id="PF14523">
    <property type="entry name" value="Syntaxin_2"/>
    <property type="match status" value="1"/>
</dbReference>
<feature type="coiled-coil region" evidence="3">
    <location>
        <begin position="139"/>
        <end position="166"/>
    </location>
</feature>
<dbReference type="SMART" id="SM00397">
    <property type="entry name" value="t_SNARE"/>
    <property type="match status" value="1"/>
</dbReference>
<dbReference type="Proteomes" id="UP000509704">
    <property type="component" value="Chromosome 8"/>
</dbReference>
<dbReference type="GO" id="GO:0031201">
    <property type="term" value="C:SNARE complex"/>
    <property type="evidence" value="ECO:0007669"/>
    <property type="project" value="TreeGrafter"/>
</dbReference>
<evidence type="ECO:0000259" key="5">
    <source>
        <dbReference type="PROSITE" id="PS50192"/>
    </source>
</evidence>
<evidence type="ECO:0000256" key="3">
    <source>
        <dbReference type="SAM" id="Coils"/>
    </source>
</evidence>
<dbReference type="GO" id="GO:0006896">
    <property type="term" value="P:Golgi to vacuole transport"/>
    <property type="evidence" value="ECO:0007669"/>
    <property type="project" value="TreeGrafter"/>
</dbReference>
<dbReference type="RefSeq" id="XP_037146651.1">
    <property type="nucleotide sequence ID" value="XM_037290756.1"/>
</dbReference>
<dbReference type="InterPro" id="IPR000727">
    <property type="entry name" value="T_SNARE_dom"/>
</dbReference>
<reference evidence="6 7" key="1">
    <citation type="submission" date="2020-07" db="EMBL/GenBank/DDBJ databases">
        <title>The yeast mating-type switching endonuclease HO is a domesticated member of an unorthodox homing genetic element family.</title>
        <authorList>
            <person name="Coughlan A.Y."/>
            <person name="Lombardi L."/>
            <person name="Braun-Galleani S."/>
            <person name="Martos A.R."/>
            <person name="Galeote V."/>
            <person name="Bigey F."/>
            <person name="Dequin S."/>
            <person name="Byrne K.P."/>
            <person name="Wolfe K.H."/>
        </authorList>
    </citation>
    <scope>NUCLEOTIDE SEQUENCE [LARGE SCALE GENOMIC DNA]</scope>
    <source>
        <strain evidence="6 7">NRRL Y-6702</strain>
    </source>
</reference>
<dbReference type="GO" id="GO:0048278">
    <property type="term" value="P:vesicle docking"/>
    <property type="evidence" value="ECO:0007669"/>
    <property type="project" value="TreeGrafter"/>
</dbReference>
<keyword evidence="4" id="KW-1133">Transmembrane helix</keyword>
<dbReference type="GO" id="GO:0012505">
    <property type="term" value="C:endomembrane system"/>
    <property type="evidence" value="ECO:0007669"/>
    <property type="project" value="TreeGrafter"/>
</dbReference>
<dbReference type="GO" id="GO:0006906">
    <property type="term" value="P:vesicle fusion"/>
    <property type="evidence" value="ECO:0007669"/>
    <property type="project" value="TreeGrafter"/>
</dbReference>